<sequence>MLRDLKWSPSEKKIARRAFDTALKSALAEVMAEFKQKADAASTPSDMWEVEDYLRQQRREIDETFDYRYSQLPLVFARLIREGRLDESLLSGLSEEKREIIRSFLAFAAKG</sequence>
<evidence type="ECO:0000313" key="1">
    <source>
        <dbReference type="EMBL" id="KRR05576.1"/>
    </source>
</evidence>
<reference evidence="1 2" key="1">
    <citation type="submission" date="2014-03" db="EMBL/GenBank/DDBJ databases">
        <title>Bradyrhizobium valentinum sp. nov., isolated from effective nodules of Lupinus mariae-josephae, a lupine endemic of basic-lime soils in Eastern Spain.</title>
        <authorList>
            <person name="Duran D."/>
            <person name="Rey L."/>
            <person name="Navarro A."/>
            <person name="Busquets A."/>
            <person name="Imperial J."/>
            <person name="Ruiz-Argueso T."/>
        </authorList>
    </citation>
    <scope>NUCLEOTIDE SEQUENCE [LARGE SCALE GENOMIC DNA]</scope>
    <source>
        <strain evidence="1 2">LmjM3</strain>
    </source>
</reference>
<dbReference type="Pfam" id="PF18032">
    <property type="entry name" value="FRP"/>
    <property type="match status" value="1"/>
</dbReference>
<gene>
    <name evidence="1" type="ORF">CP49_03610</name>
</gene>
<evidence type="ECO:0008006" key="3">
    <source>
        <dbReference type="Google" id="ProtNLM"/>
    </source>
</evidence>
<evidence type="ECO:0000313" key="2">
    <source>
        <dbReference type="Proteomes" id="UP000051913"/>
    </source>
</evidence>
<dbReference type="Proteomes" id="UP000051913">
    <property type="component" value="Unassembled WGS sequence"/>
</dbReference>
<dbReference type="RefSeq" id="WP_057851531.1">
    <property type="nucleotide sequence ID" value="NZ_LLXX01000118.1"/>
</dbReference>
<keyword evidence="2" id="KW-1185">Reference proteome</keyword>
<organism evidence="1 2">
    <name type="scientific">Bradyrhizobium valentinum</name>
    <dbReference type="NCBI Taxonomy" id="1518501"/>
    <lineage>
        <taxon>Bacteria</taxon>
        <taxon>Pseudomonadati</taxon>
        <taxon>Pseudomonadota</taxon>
        <taxon>Alphaproteobacteria</taxon>
        <taxon>Hyphomicrobiales</taxon>
        <taxon>Nitrobacteraceae</taxon>
        <taxon>Bradyrhizobium</taxon>
    </lineage>
</organism>
<dbReference type="InterPro" id="IPR041601">
    <property type="entry name" value="FRP"/>
</dbReference>
<dbReference type="AlphaFoldDB" id="A0A0R3KXX2"/>
<comment type="caution">
    <text evidence="1">The sequence shown here is derived from an EMBL/GenBank/DDBJ whole genome shotgun (WGS) entry which is preliminary data.</text>
</comment>
<protein>
    <recommendedName>
        <fullName evidence="3">Fluorescence recovery protein (RFP)</fullName>
    </recommendedName>
</protein>
<name>A0A0R3KXX2_9BRAD</name>
<dbReference type="Gene3D" id="6.10.140.1840">
    <property type="match status" value="1"/>
</dbReference>
<accession>A0A0R3KXX2</accession>
<dbReference type="OrthoDB" id="8239247at2"/>
<dbReference type="STRING" id="1518501.CQ10_23220"/>
<proteinExistence type="predicted"/>
<dbReference type="GO" id="GO:0042651">
    <property type="term" value="C:thylakoid membrane"/>
    <property type="evidence" value="ECO:0007669"/>
    <property type="project" value="InterPro"/>
</dbReference>
<dbReference type="EMBL" id="LLXX01000118">
    <property type="protein sequence ID" value="KRR05576.1"/>
    <property type="molecule type" value="Genomic_DNA"/>
</dbReference>
<dbReference type="InterPro" id="IPR053747">
    <property type="entry name" value="Fluoresc_Recovery_Reg"/>
</dbReference>